<dbReference type="KEGG" id="slt:Slit_0199"/>
<dbReference type="eggNOG" id="ENOG5032GID">
    <property type="taxonomic scope" value="Bacteria"/>
</dbReference>
<evidence type="ECO:0000313" key="3">
    <source>
        <dbReference type="Proteomes" id="UP000001625"/>
    </source>
</evidence>
<protein>
    <submittedName>
        <fullName evidence="2">Uncharacterized protein</fullName>
    </submittedName>
</protein>
<evidence type="ECO:0000313" key="2">
    <source>
        <dbReference type="EMBL" id="ADE10441.1"/>
    </source>
</evidence>
<feature type="region of interest" description="Disordered" evidence="1">
    <location>
        <begin position="156"/>
        <end position="178"/>
    </location>
</feature>
<organism evidence="2 3">
    <name type="scientific">Sideroxydans lithotrophicus (strain ES-1)</name>
    <dbReference type="NCBI Taxonomy" id="580332"/>
    <lineage>
        <taxon>Bacteria</taxon>
        <taxon>Pseudomonadati</taxon>
        <taxon>Pseudomonadota</taxon>
        <taxon>Betaproteobacteria</taxon>
        <taxon>Nitrosomonadales</taxon>
        <taxon>Gallionellaceae</taxon>
        <taxon>Sideroxydans</taxon>
    </lineage>
</organism>
<accession>D5CUA6</accession>
<dbReference type="OrthoDB" id="6872885at2"/>
<name>D5CUA6_SIDLE</name>
<reference evidence="2 3" key="1">
    <citation type="submission" date="2010-03" db="EMBL/GenBank/DDBJ databases">
        <title>Complete sequence of Sideroxydans lithotrophicus ES-1.</title>
        <authorList>
            <consortium name="US DOE Joint Genome Institute"/>
            <person name="Lucas S."/>
            <person name="Copeland A."/>
            <person name="Lapidus A."/>
            <person name="Cheng J.-F."/>
            <person name="Bruce D."/>
            <person name="Goodwin L."/>
            <person name="Pitluck S."/>
            <person name="Munk A.C."/>
            <person name="Detter J.C."/>
            <person name="Han C."/>
            <person name="Tapia R."/>
            <person name="Larimer F."/>
            <person name="Land M."/>
            <person name="Hauser L."/>
            <person name="Kyrpides N."/>
            <person name="Ivanova N."/>
            <person name="Emerson D."/>
            <person name="Woyke T."/>
        </authorList>
    </citation>
    <scope>NUCLEOTIDE SEQUENCE [LARGE SCALE GENOMIC DNA]</scope>
    <source>
        <strain evidence="2 3">ES-1</strain>
    </source>
</reference>
<proteinExistence type="predicted"/>
<gene>
    <name evidence="2" type="ordered locus">Slit_0199</name>
</gene>
<sequence length="178" mass="18957">MKTSCPACGAAFSLDVLIGNEGAREAVMAALAIPAPLGKLLVQYLGLFRPAQRQLSFDRVANLLGELLPLIAEAKIERNGRIWSAPQDYWAAALNEMLAKRDALTLPLKSHGYLLAIIEGYSSKAEAKQEAGTEARRGGYTQVGSAAIQPVDLVLGPATSKQRSTPPDLRAALRSSSN</sequence>
<dbReference type="AlphaFoldDB" id="D5CUA6"/>
<evidence type="ECO:0000256" key="1">
    <source>
        <dbReference type="SAM" id="MobiDB-lite"/>
    </source>
</evidence>
<keyword evidence="3" id="KW-1185">Reference proteome</keyword>
<dbReference type="Proteomes" id="UP000001625">
    <property type="component" value="Chromosome"/>
</dbReference>
<dbReference type="EMBL" id="CP001965">
    <property type="protein sequence ID" value="ADE10441.1"/>
    <property type="molecule type" value="Genomic_DNA"/>
</dbReference>
<dbReference type="RefSeq" id="WP_013028340.1">
    <property type="nucleotide sequence ID" value="NC_013959.1"/>
</dbReference>
<dbReference type="HOGENOM" id="CLU_112883_0_0_4"/>
<dbReference type="STRING" id="580332.Slit_0199"/>